<gene>
    <name evidence="2" type="ORF">FB00_18695</name>
</gene>
<keyword evidence="3" id="KW-1185">Reference proteome</keyword>
<dbReference type="InterPro" id="IPR051783">
    <property type="entry name" value="NAD(P)-dependent_oxidoreduct"/>
</dbReference>
<dbReference type="PATRIC" id="fig|264251.5.peg.3791"/>
<protein>
    <submittedName>
        <fullName evidence="2">Epimerase</fullName>
    </submittedName>
</protein>
<dbReference type="InterPro" id="IPR001509">
    <property type="entry name" value="Epimerase_deHydtase"/>
</dbReference>
<dbReference type="AlphaFoldDB" id="A0A0H2KHW6"/>
<dbReference type="Pfam" id="PF01370">
    <property type="entry name" value="Epimerase"/>
    <property type="match status" value="1"/>
</dbReference>
<evidence type="ECO:0000259" key="1">
    <source>
        <dbReference type="Pfam" id="PF01370"/>
    </source>
</evidence>
<organism evidence="2 3">
    <name type="scientific">Cellulosimicrobium funkei</name>
    <dbReference type="NCBI Taxonomy" id="264251"/>
    <lineage>
        <taxon>Bacteria</taxon>
        <taxon>Bacillati</taxon>
        <taxon>Actinomycetota</taxon>
        <taxon>Actinomycetes</taxon>
        <taxon>Micrococcales</taxon>
        <taxon>Promicromonosporaceae</taxon>
        <taxon>Cellulosimicrobium</taxon>
    </lineage>
</organism>
<dbReference type="Gene3D" id="3.40.50.720">
    <property type="entry name" value="NAD(P)-binding Rossmann-like Domain"/>
    <property type="match status" value="1"/>
</dbReference>
<proteinExistence type="predicted"/>
<dbReference type="GO" id="GO:0005737">
    <property type="term" value="C:cytoplasm"/>
    <property type="evidence" value="ECO:0007669"/>
    <property type="project" value="TreeGrafter"/>
</dbReference>
<feature type="domain" description="NAD-dependent epimerase/dehydratase" evidence="1">
    <location>
        <begin position="3"/>
        <end position="249"/>
    </location>
</feature>
<name>A0A0H2KHW6_9MICO</name>
<comment type="caution">
    <text evidence="2">The sequence shown here is derived from an EMBL/GenBank/DDBJ whole genome shotgun (WGS) entry which is preliminary data.</text>
</comment>
<evidence type="ECO:0000313" key="2">
    <source>
        <dbReference type="EMBL" id="KLN33225.1"/>
    </source>
</evidence>
<dbReference type="PANTHER" id="PTHR48079">
    <property type="entry name" value="PROTEIN YEEZ"/>
    <property type="match status" value="1"/>
</dbReference>
<reference evidence="2 3" key="1">
    <citation type="submission" date="2014-05" db="EMBL/GenBank/DDBJ databases">
        <title>Cellulosimicrobium funkei U11 genome.</title>
        <authorList>
            <person name="Hu C."/>
            <person name="Gong Y."/>
            <person name="Wan W."/>
            <person name="Jiang M."/>
        </authorList>
    </citation>
    <scope>NUCLEOTIDE SEQUENCE [LARGE SCALE GENOMIC DNA]</scope>
    <source>
        <strain evidence="2 3">U11</strain>
    </source>
</reference>
<dbReference type="SUPFAM" id="SSF51735">
    <property type="entry name" value="NAD(P)-binding Rossmann-fold domains"/>
    <property type="match status" value="1"/>
</dbReference>
<dbReference type="RefSeq" id="WP_047234350.1">
    <property type="nucleotide sequence ID" value="NZ_JNBQ01000041.1"/>
</dbReference>
<dbReference type="EMBL" id="JNBQ01000041">
    <property type="protein sequence ID" value="KLN33225.1"/>
    <property type="molecule type" value="Genomic_DNA"/>
</dbReference>
<evidence type="ECO:0000313" key="3">
    <source>
        <dbReference type="Proteomes" id="UP000035265"/>
    </source>
</evidence>
<dbReference type="InterPro" id="IPR036291">
    <property type="entry name" value="NAD(P)-bd_dom_sf"/>
</dbReference>
<dbReference type="STRING" id="264251.FB00_18695"/>
<sequence>MRVVVVGASGNVGTAVLRRLAAEPVVTSLVAVARRVPRADGSSTVRAPHDAATWRYADVAAPDADERLDAAFAGADVVVHLAWAIQPSHDRKRLRRVNVEGTRRVVEAAQRAGVAHLVAASSVGAYSPAPYAGDSRDTPVNEGWPVEGVPGSSYSEDKAAVESLLDDVDRHSGIVVSRVRSALVFQRDAASEITRYFLGPIGTRVLRRAPLPTVPLPDGLRLQVVHAEDVAEAYARIVVGRHPGPFNVAHPTVLTPQDVADVVADGSLRTVPYGTARTAVAAAWRARLVPVGEGWLDMAMRVPVLDTSLAGELLRWHPAHGAKDTLAELVDGIRDGAGTSTPPLLPR</sequence>
<dbReference type="Proteomes" id="UP000035265">
    <property type="component" value="Unassembled WGS sequence"/>
</dbReference>
<dbReference type="GO" id="GO:0004029">
    <property type="term" value="F:aldehyde dehydrogenase (NAD+) activity"/>
    <property type="evidence" value="ECO:0007669"/>
    <property type="project" value="TreeGrafter"/>
</dbReference>
<accession>A0A0H2KHW6</accession>
<dbReference type="PANTHER" id="PTHR48079:SF6">
    <property type="entry name" value="NAD(P)-BINDING DOMAIN-CONTAINING PROTEIN-RELATED"/>
    <property type="match status" value="1"/>
</dbReference>